<dbReference type="CDD" id="cd07557">
    <property type="entry name" value="trimeric_dUTPase"/>
    <property type="match status" value="1"/>
</dbReference>
<evidence type="ECO:0000256" key="1">
    <source>
        <dbReference type="ARBA" id="ARBA00022801"/>
    </source>
</evidence>
<dbReference type="InterPro" id="IPR011962">
    <property type="entry name" value="dCTP_deaminase"/>
</dbReference>
<dbReference type="Proteomes" id="UP000229834">
    <property type="component" value="Unassembled WGS sequence"/>
</dbReference>
<keyword evidence="2" id="KW-0546">Nucleotide metabolism</keyword>
<dbReference type="PANTHER" id="PTHR42680:SF2">
    <property type="entry name" value="DCTP DEAMINASE"/>
    <property type="match status" value="1"/>
</dbReference>
<dbReference type="InterPro" id="IPR033704">
    <property type="entry name" value="dUTPase_trimeric"/>
</dbReference>
<dbReference type="EMBL" id="PCVC01000016">
    <property type="protein sequence ID" value="PIQ67097.1"/>
    <property type="molecule type" value="Genomic_DNA"/>
</dbReference>
<accession>A0A2H0K777</accession>
<reference evidence="3 4" key="1">
    <citation type="submission" date="2017-09" db="EMBL/GenBank/DDBJ databases">
        <title>Depth-based differentiation of microbial function through sediment-hosted aquifers and enrichment of novel symbionts in the deep terrestrial subsurface.</title>
        <authorList>
            <person name="Probst A.J."/>
            <person name="Ladd B."/>
            <person name="Jarett J.K."/>
            <person name="Geller-Mcgrath D.E."/>
            <person name="Sieber C.M."/>
            <person name="Emerson J.B."/>
            <person name="Anantharaman K."/>
            <person name="Thomas B.C."/>
            <person name="Malmstrom R."/>
            <person name="Stieglmeier M."/>
            <person name="Klingl A."/>
            <person name="Woyke T."/>
            <person name="Ryan C.M."/>
            <person name="Banfield J.F."/>
        </authorList>
    </citation>
    <scope>NUCLEOTIDE SEQUENCE [LARGE SCALE GENOMIC DNA]</scope>
    <source>
        <strain evidence="3">CG11_big_fil_rev_8_21_14_0_20_40_24</strain>
    </source>
</reference>
<name>A0A2H0K777_9BACT</name>
<sequence length="224" mass="26022">MALSDKKIIEEMKAENIIISPFKKENLGTSSYDVSLGEYFFREQKPKHYHNIYNIYDKIHTDHVWGTKAQKAPMAKEVFQKFKFRFSGFKPRDKVILLQPGETILAHTEEFVGGREHITTMMKARSSMGRNFIEICKCAGWGDVGYINRWTMEITNNSSNYAVPLVVGRRVAQIIFFETGPILKHDYSKIGKYQSKPSLSVLKKSWKPTMMLPKLYKDREIKNN</sequence>
<evidence type="ECO:0000313" key="3">
    <source>
        <dbReference type="EMBL" id="PIQ67097.1"/>
    </source>
</evidence>
<keyword evidence="1" id="KW-0378">Hydrolase</keyword>
<evidence type="ECO:0000256" key="2">
    <source>
        <dbReference type="ARBA" id="ARBA00023080"/>
    </source>
</evidence>
<dbReference type="Gene3D" id="2.70.40.10">
    <property type="match status" value="1"/>
</dbReference>
<dbReference type="Pfam" id="PF22769">
    <property type="entry name" value="DCD"/>
    <property type="match status" value="1"/>
</dbReference>
<dbReference type="GO" id="GO:0006229">
    <property type="term" value="P:dUTP biosynthetic process"/>
    <property type="evidence" value="ECO:0007669"/>
    <property type="project" value="InterPro"/>
</dbReference>
<gene>
    <name evidence="3" type="ORF">COV95_00545</name>
</gene>
<protein>
    <submittedName>
        <fullName evidence="3">Uncharacterized protein</fullName>
    </submittedName>
</protein>
<dbReference type="SUPFAM" id="SSF51283">
    <property type="entry name" value="dUTPase-like"/>
    <property type="match status" value="1"/>
</dbReference>
<evidence type="ECO:0000313" key="4">
    <source>
        <dbReference type="Proteomes" id="UP000229834"/>
    </source>
</evidence>
<dbReference type="InterPro" id="IPR036157">
    <property type="entry name" value="dUTPase-like_sf"/>
</dbReference>
<comment type="caution">
    <text evidence="3">The sequence shown here is derived from an EMBL/GenBank/DDBJ whole genome shotgun (WGS) entry which is preliminary data.</text>
</comment>
<proteinExistence type="predicted"/>
<dbReference type="GO" id="GO:0008829">
    <property type="term" value="F:dCTP deaminase activity"/>
    <property type="evidence" value="ECO:0007669"/>
    <property type="project" value="InterPro"/>
</dbReference>
<dbReference type="AlphaFoldDB" id="A0A2H0K777"/>
<dbReference type="PANTHER" id="PTHR42680">
    <property type="entry name" value="DCTP DEAMINASE"/>
    <property type="match status" value="1"/>
</dbReference>
<organism evidence="3 4">
    <name type="scientific">Candidatus Zambryskibacteria bacterium CG11_big_fil_rev_8_21_14_0_20_40_24</name>
    <dbReference type="NCBI Taxonomy" id="1975116"/>
    <lineage>
        <taxon>Bacteria</taxon>
        <taxon>Candidatus Zambryskiibacteriota</taxon>
    </lineage>
</organism>